<protein>
    <submittedName>
        <fullName evidence="2">Uncharacterized protein</fullName>
    </submittedName>
</protein>
<dbReference type="Proteomes" id="UP001056012">
    <property type="component" value="Chromosome 1"/>
</dbReference>
<accession>A0A9Q8Z1W3</accession>
<keyword evidence="3" id="KW-1185">Reference proteome</keyword>
<dbReference type="Pfam" id="PF14223">
    <property type="entry name" value="Retrotran_gag_2"/>
    <property type="match status" value="1"/>
</dbReference>
<dbReference type="OrthoDB" id="3599317at2759"/>
<evidence type="ECO:0000313" key="2">
    <source>
        <dbReference type="EMBL" id="USP74622.1"/>
    </source>
</evidence>
<sequence>MTGLRPRPGNHASYEPGLRVYRSKILASLSHKMADSSMFRVPKLKGSSNYDMWALRIEAVLIQQDCYEIITVDPQELEQSKGSERYQKLKSSEIKALSTLRLSLDDGPLLQSKDMKTPYSLWNHLKKLYSPKGFSSDFLICKDLINTTVQQCQNNVEIYLQKINRLVLSLESRNLALPHRFIAALILNNLSSDCNYLVTAITQDFRSNKEIDLENLYNQIMDESRRQKSIRSSSGSNSNSSYQKSYRPYQRSPISSSNQAPQSKDVEMTLATQKSTKSPKYCSHCKRNGHLVDQCWQKDPSKRPSRTYYKPETALSTVVSVDPNIADIKAALSTESSKSIEWI</sequence>
<dbReference type="VEuPathDB" id="FungiDB:yc1106_01896"/>
<dbReference type="AlphaFoldDB" id="A0A9Q8Z1W3"/>
<dbReference type="EMBL" id="CP089274">
    <property type="protein sequence ID" value="USP74622.1"/>
    <property type="molecule type" value="Genomic_DNA"/>
</dbReference>
<proteinExistence type="predicted"/>
<feature type="compositionally biased region" description="Low complexity" evidence="1">
    <location>
        <begin position="230"/>
        <end position="247"/>
    </location>
</feature>
<reference evidence="2" key="1">
    <citation type="submission" date="2021-12" db="EMBL/GenBank/DDBJ databases">
        <title>Curvularia clavata genome.</title>
        <authorList>
            <person name="Cao Y."/>
        </authorList>
    </citation>
    <scope>NUCLEOTIDE SEQUENCE</scope>
    <source>
        <strain evidence="2">Yc1106</strain>
    </source>
</reference>
<name>A0A9Q8Z1W3_CURCL</name>
<feature type="region of interest" description="Disordered" evidence="1">
    <location>
        <begin position="224"/>
        <end position="273"/>
    </location>
</feature>
<feature type="compositionally biased region" description="Polar residues" evidence="1">
    <location>
        <begin position="252"/>
        <end position="262"/>
    </location>
</feature>
<organism evidence="2 3">
    <name type="scientific">Curvularia clavata</name>
    <dbReference type="NCBI Taxonomy" id="95742"/>
    <lineage>
        <taxon>Eukaryota</taxon>
        <taxon>Fungi</taxon>
        <taxon>Dikarya</taxon>
        <taxon>Ascomycota</taxon>
        <taxon>Pezizomycotina</taxon>
        <taxon>Dothideomycetes</taxon>
        <taxon>Pleosporomycetidae</taxon>
        <taxon>Pleosporales</taxon>
        <taxon>Pleosporineae</taxon>
        <taxon>Pleosporaceae</taxon>
        <taxon>Curvularia</taxon>
    </lineage>
</organism>
<evidence type="ECO:0000256" key="1">
    <source>
        <dbReference type="SAM" id="MobiDB-lite"/>
    </source>
</evidence>
<gene>
    <name evidence="2" type="ORF">yc1106_01896</name>
</gene>
<evidence type="ECO:0000313" key="3">
    <source>
        <dbReference type="Proteomes" id="UP001056012"/>
    </source>
</evidence>